<dbReference type="GO" id="GO:0005829">
    <property type="term" value="C:cytosol"/>
    <property type="evidence" value="ECO:0007669"/>
    <property type="project" value="TreeGrafter"/>
</dbReference>
<dbReference type="NCBIfam" id="TIGR00138">
    <property type="entry name" value="rsmG_gidB"/>
    <property type="match status" value="1"/>
</dbReference>
<evidence type="ECO:0000256" key="4">
    <source>
        <dbReference type="ARBA" id="ARBA00022679"/>
    </source>
</evidence>
<dbReference type="PANTHER" id="PTHR31760">
    <property type="entry name" value="S-ADENOSYL-L-METHIONINE-DEPENDENT METHYLTRANSFERASES SUPERFAMILY PROTEIN"/>
    <property type="match status" value="1"/>
</dbReference>
<dbReference type="AlphaFoldDB" id="A8SJZ2"/>
<sequence length="244" mass="27769">MKLKGEKMDNLKSLTQKENIILSDIALEKFEIYRKLILEWNEKINLTAITDEEAMNTKHFLDCLLLTKTGLFDDDKSILDVGTGAGFPAIPLKLYNENLKVTMLDSLNKRIKFLNIVIEDLNLKNIKAIHGRAEEVGRKEGFRESFDIVSSRAVASLSLLLEFTIPFLKVNGLFLAMKGPSYLEEVEDSKNALKKLNCKLEKVLNFKIELNGEISERNILIIKKTGKTPDNFPRNMGQIKKKPL</sequence>
<dbReference type="SUPFAM" id="SSF53335">
    <property type="entry name" value="S-adenosyl-L-methionine-dependent methyltransferases"/>
    <property type="match status" value="1"/>
</dbReference>
<evidence type="ECO:0000256" key="5">
    <source>
        <dbReference type="ARBA" id="ARBA00022691"/>
    </source>
</evidence>
<gene>
    <name evidence="6" type="primary">rsmG</name>
    <name evidence="7" type="synonym">gidB</name>
    <name evidence="7" type="ORF">PEPMIC_00531</name>
</gene>
<keyword evidence="5 6" id="KW-0949">S-adenosyl-L-methionine</keyword>
<dbReference type="InterPro" id="IPR003682">
    <property type="entry name" value="rRNA_ssu_MeTfrase_G"/>
</dbReference>
<keyword evidence="1 6" id="KW-0963">Cytoplasm</keyword>
<evidence type="ECO:0000256" key="6">
    <source>
        <dbReference type="HAMAP-Rule" id="MF_00074"/>
    </source>
</evidence>
<evidence type="ECO:0000313" key="8">
    <source>
        <dbReference type="Proteomes" id="UP000003162"/>
    </source>
</evidence>
<comment type="function">
    <text evidence="6">Specifically methylates the N7 position of a guanine in 16S rRNA.</text>
</comment>
<dbReference type="PANTHER" id="PTHR31760:SF0">
    <property type="entry name" value="S-ADENOSYL-L-METHIONINE-DEPENDENT METHYLTRANSFERASES SUPERFAMILY PROTEIN"/>
    <property type="match status" value="1"/>
</dbReference>
<comment type="similarity">
    <text evidence="6">Belongs to the methyltransferase superfamily. RNA methyltransferase RsmG family.</text>
</comment>
<evidence type="ECO:0000256" key="3">
    <source>
        <dbReference type="ARBA" id="ARBA00022603"/>
    </source>
</evidence>
<proteinExistence type="inferred from homology"/>
<feature type="binding site" evidence="6">
    <location>
        <position position="87"/>
    </location>
    <ligand>
        <name>S-adenosyl-L-methionine</name>
        <dbReference type="ChEBI" id="CHEBI:59789"/>
    </ligand>
</feature>
<protein>
    <recommendedName>
        <fullName evidence="6">Ribosomal RNA small subunit methyltransferase G</fullName>
        <ecNumber evidence="6">2.1.1.-</ecNumber>
    </recommendedName>
    <alternativeName>
        <fullName evidence="6">16S rRNA 7-methylguanosine methyltransferase</fullName>
        <shortName evidence="6">16S rRNA m7G methyltransferase</shortName>
    </alternativeName>
</protein>
<organism evidence="7 8">
    <name type="scientific">Parvimonas micra ATCC 33270</name>
    <dbReference type="NCBI Taxonomy" id="411465"/>
    <lineage>
        <taxon>Bacteria</taxon>
        <taxon>Bacillati</taxon>
        <taxon>Bacillota</taxon>
        <taxon>Tissierellia</taxon>
        <taxon>Tissierellales</taxon>
        <taxon>Peptoniphilaceae</taxon>
        <taxon>Parvimonas</taxon>
    </lineage>
</organism>
<dbReference type="EC" id="2.1.1.-" evidence="6"/>
<feature type="binding site" evidence="6">
    <location>
        <begin position="133"/>
        <end position="134"/>
    </location>
    <ligand>
        <name>S-adenosyl-L-methionine</name>
        <dbReference type="ChEBI" id="CHEBI:59789"/>
    </ligand>
</feature>
<dbReference type="InterPro" id="IPR029063">
    <property type="entry name" value="SAM-dependent_MTases_sf"/>
</dbReference>
<dbReference type="HOGENOM" id="CLU_065341_0_0_9"/>
<dbReference type="GO" id="GO:0070043">
    <property type="term" value="F:rRNA (guanine-N7-)-methyltransferase activity"/>
    <property type="evidence" value="ECO:0007669"/>
    <property type="project" value="UniProtKB-UniRule"/>
</dbReference>
<dbReference type="CDD" id="cd02440">
    <property type="entry name" value="AdoMet_MTases"/>
    <property type="match status" value="1"/>
</dbReference>
<evidence type="ECO:0000313" key="7">
    <source>
        <dbReference type="EMBL" id="EDP23952.1"/>
    </source>
</evidence>
<dbReference type="Pfam" id="PF02527">
    <property type="entry name" value="GidB"/>
    <property type="match status" value="1"/>
</dbReference>
<dbReference type="PIRSF" id="PIRSF003078">
    <property type="entry name" value="GidB"/>
    <property type="match status" value="1"/>
</dbReference>
<comment type="caution">
    <text evidence="6">Lacks conserved residue(s) required for the propagation of feature annotation.</text>
</comment>
<keyword evidence="2 6" id="KW-0698">rRNA processing</keyword>
<name>A8SJZ2_9FIRM</name>
<dbReference type="Gene3D" id="3.40.50.150">
    <property type="entry name" value="Vaccinia Virus protein VP39"/>
    <property type="match status" value="1"/>
</dbReference>
<keyword evidence="3 6" id="KW-0489">Methyltransferase</keyword>
<comment type="caution">
    <text evidence="7">The sequence shown here is derived from an EMBL/GenBank/DDBJ whole genome shotgun (WGS) entry which is preliminary data.</text>
</comment>
<accession>A8SJZ2</accession>
<keyword evidence="4 6" id="KW-0808">Transferase</keyword>
<dbReference type="Proteomes" id="UP000003162">
    <property type="component" value="Unassembled WGS sequence"/>
</dbReference>
<evidence type="ECO:0000256" key="1">
    <source>
        <dbReference type="ARBA" id="ARBA00022490"/>
    </source>
</evidence>
<dbReference type="FunFam" id="3.40.50.150:FF:000041">
    <property type="entry name" value="Ribosomal RNA small subunit methyltransferase G"/>
    <property type="match status" value="1"/>
</dbReference>
<dbReference type="HAMAP" id="MF_00074">
    <property type="entry name" value="16SrRNA_methyltr_G"/>
    <property type="match status" value="1"/>
</dbReference>
<dbReference type="EMBL" id="ABEE02000016">
    <property type="protein sequence ID" value="EDP23952.1"/>
    <property type="molecule type" value="Genomic_DNA"/>
</dbReference>
<feature type="binding site" evidence="6">
    <location>
        <position position="82"/>
    </location>
    <ligand>
        <name>S-adenosyl-L-methionine</name>
        <dbReference type="ChEBI" id="CHEBI:59789"/>
    </ligand>
</feature>
<comment type="subcellular location">
    <subcellularLocation>
        <location evidence="6">Cytoplasm</location>
    </subcellularLocation>
</comment>
<reference evidence="7 8" key="2">
    <citation type="submission" date="2007-09" db="EMBL/GenBank/DDBJ databases">
        <authorList>
            <person name="Fulton L."/>
            <person name="Clifton S."/>
            <person name="Fulton B."/>
            <person name="Xu J."/>
            <person name="Minx P."/>
            <person name="Pepin K.H."/>
            <person name="Johnson M."/>
            <person name="Thiruvilangam P."/>
            <person name="Bhonagiri V."/>
            <person name="Nash W.E."/>
            <person name="Mardis E.R."/>
            <person name="Wilson R.K."/>
        </authorList>
    </citation>
    <scope>NUCLEOTIDE SEQUENCE [LARGE SCALE GENOMIC DNA]</scope>
    <source>
        <strain evidence="7 8">ATCC 33270</strain>
    </source>
</reference>
<dbReference type="eggNOG" id="COG0357">
    <property type="taxonomic scope" value="Bacteria"/>
</dbReference>
<evidence type="ECO:0000256" key="2">
    <source>
        <dbReference type="ARBA" id="ARBA00022552"/>
    </source>
</evidence>
<reference evidence="7 8" key="1">
    <citation type="submission" date="2007-09" db="EMBL/GenBank/DDBJ databases">
        <title>Draft genome sequence of Peptostreptococcus micros (ATCC 33270).</title>
        <authorList>
            <person name="Sudarsanam P."/>
            <person name="Ley R."/>
            <person name="Guruge J."/>
            <person name="Turnbaugh P.J."/>
            <person name="Mahowald M."/>
            <person name="Liep D."/>
            <person name="Gordon J."/>
        </authorList>
    </citation>
    <scope>NUCLEOTIDE SEQUENCE [LARGE SCALE GENOMIC DNA]</scope>
    <source>
        <strain evidence="7 8">ATCC 33270</strain>
    </source>
</reference>
<feature type="binding site" evidence="6">
    <location>
        <position position="152"/>
    </location>
    <ligand>
        <name>S-adenosyl-L-methionine</name>
        <dbReference type="ChEBI" id="CHEBI:59789"/>
    </ligand>
</feature>